<dbReference type="InterPro" id="IPR045143">
    <property type="entry name" value="Spc25"/>
</dbReference>
<evidence type="ECO:0000256" key="2">
    <source>
        <dbReference type="ARBA" id="ARBA00006379"/>
    </source>
</evidence>
<keyword evidence="8 9" id="KW-0137">Centromere</keyword>
<reference evidence="12 13" key="1">
    <citation type="journal article" date="2014" name="Mol. Plant">
        <title>Chromosome Scale Genome Assembly and Transcriptome Profiling of Nannochloropsis gaditana in Nitrogen Depletion.</title>
        <authorList>
            <person name="Corteggiani Carpinelli E."/>
            <person name="Telatin A."/>
            <person name="Vitulo N."/>
            <person name="Forcato C."/>
            <person name="D'Angelo M."/>
            <person name="Schiavon R."/>
            <person name="Vezzi A."/>
            <person name="Giacometti G.M."/>
            <person name="Morosinotto T."/>
            <person name="Valle G."/>
        </authorList>
    </citation>
    <scope>NUCLEOTIDE SEQUENCE [LARGE SCALE GENOMIC DNA]</scope>
    <source>
        <strain evidence="12 13">B-31</strain>
    </source>
</reference>
<dbReference type="FunFam" id="3.30.457.50:FF:000001">
    <property type="entry name" value="Probable kinetochore protein spc25"/>
    <property type="match status" value="1"/>
</dbReference>
<evidence type="ECO:0000256" key="6">
    <source>
        <dbReference type="ARBA" id="ARBA00023054"/>
    </source>
</evidence>
<dbReference type="AlphaFoldDB" id="W7TNF4"/>
<evidence type="ECO:0000256" key="4">
    <source>
        <dbReference type="ARBA" id="ARBA00022618"/>
    </source>
</evidence>
<dbReference type="GO" id="GO:0005634">
    <property type="term" value="C:nucleus"/>
    <property type="evidence" value="ECO:0007669"/>
    <property type="project" value="UniProtKB-SubCell"/>
</dbReference>
<keyword evidence="3 9" id="KW-0158">Chromosome</keyword>
<keyword evidence="9" id="KW-0539">Nucleus</keyword>
<evidence type="ECO:0000259" key="11">
    <source>
        <dbReference type="Pfam" id="PF08234"/>
    </source>
</evidence>
<evidence type="ECO:0000256" key="8">
    <source>
        <dbReference type="ARBA" id="ARBA00023328"/>
    </source>
</evidence>
<dbReference type="Proteomes" id="UP000019335">
    <property type="component" value="Chromosome 4"/>
</dbReference>
<comment type="function">
    <text evidence="9">Acts as a component of the essential kinetochore-associated NDC80 complex, which is required for chromosome segregation and spindle checkpoint activity.</text>
</comment>
<dbReference type="PANTHER" id="PTHR14281">
    <property type="entry name" value="KINETOCHORE PROTEIN SPC25-RELATED"/>
    <property type="match status" value="1"/>
</dbReference>
<keyword evidence="7 9" id="KW-0131">Cell cycle</keyword>
<keyword evidence="13" id="KW-1185">Reference proteome</keyword>
<comment type="caution">
    <text evidence="12">The sequence shown here is derived from an EMBL/GenBank/DDBJ whole genome shotgun (WGS) entry which is preliminary data.</text>
</comment>
<evidence type="ECO:0000256" key="5">
    <source>
        <dbReference type="ARBA" id="ARBA00022776"/>
    </source>
</evidence>
<feature type="coiled-coil region" evidence="10">
    <location>
        <begin position="88"/>
        <end position="115"/>
    </location>
</feature>
<accession>W7TNF4</accession>
<evidence type="ECO:0000313" key="12">
    <source>
        <dbReference type="EMBL" id="EWM28675.1"/>
    </source>
</evidence>
<sequence>MNTGRSCDLSTFAFSMAATAEQLARSIAQDITETQARLDKWLENSRADLEGLEMRHEKALAEMVAERATLLARQAELKGKTDEGTRLSEQRQETLKAIEAEIARLKEKEADLPQELQLARAREKELQEILASKRAALSELSSRQGDYINDLTRGVVMYKHLGLDFERADDNKLRLIFTQLDATNPSREYFFSVHIDEADRYRVEECDPTLDTAMVDGLVAELNQANDFAVFVKKMRRAFKATIKSN</sequence>
<dbReference type="Gene3D" id="3.30.457.50">
    <property type="entry name" value="Chromosome segregation protein Spc25"/>
    <property type="match status" value="1"/>
</dbReference>
<dbReference type="PANTHER" id="PTHR14281:SF0">
    <property type="entry name" value="KINETOCHORE PROTEIN SPC25"/>
    <property type="match status" value="1"/>
</dbReference>
<organism evidence="12 13">
    <name type="scientific">Nannochloropsis gaditana</name>
    <dbReference type="NCBI Taxonomy" id="72520"/>
    <lineage>
        <taxon>Eukaryota</taxon>
        <taxon>Sar</taxon>
        <taxon>Stramenopiles</taxon>
        <taxon>Ochrophyta</taxon>
        <taxon>Eustigmatophyceae</taxon>
        <taxon>Eustigmatales</taxon>
        <taxon>Monodopsidaceae</taxon>
        <taxon>Nannochloropsis</taxon>
    </lineage>
</organism>
<proteinExistence type="inferred from homology"/>
<comment type="similarity">
    <text evidence="2 9">Belongs to the SPC25 family.</text>
</comment>
<dbReference type="GO" id="GO:0031262">
    <property type="term" value="C:Ndc80 complex"/>
    <property type="evidence" value="ECO:0007669"/>
    <property type="project" value="InterPro"/>
</dbReference>
<evidence type="ECO:0000256" key="7">
    <source>
        <dbReference type="ARBA" id="ARBA00023306"/>
    </source>
</evidence>
<evidence type="ECO:0000313" key="13">
    <source>
        <dbReference type="Proteomes" id="UP000019335"/>
    </source>
</evidence>
<evidence type="ECO:0000256" key="10">
    <source>
        <dbReference type="SAM" id="Coils"/>
    </source>
</evidence>
<evidence type="ECO:0000256" key="3">
    <source>
        <dbReference type="ARBA" id="ARBA00022454"/>
    </source>
</evidence>
<dbReference type="EMBL" id="AZIL01000274">
    <property type="protein sequence ID" value="EWM28675.1"/>
    <property type="molecule type" value="Genomic_DNA"/>
</dbReference>
<dbReference type="OrthoDB" id="48242at2759"/>
<dbReference type="GO" id="GO:0051301">
    <property type="term" value="P:cell division"/>
    <property type="evidence" value="ECO:0007669"/>
    <property type="project" value="UniProtKB-UniRule"/>
</dbReference>
<keyword evidence="4 9" id="KW-0132">Cell division</keyword>
<feature type="domain" description="Chromosome segregation protein Spc25 C-terminal" evidence="11">
    <location>
        <begin position="169"/>
        <end position="240"/>
    </location>
</feature>
<keyword evidence="5 9" id="KW-0498">Mitosis</keyword>
<evidence type="ECO:0000256" key="9">
    <source>
        <dbReference type="RuleBase" id="RU367150"/>
    </source>
</evidence>
<dbReference type="Pfam" id="PF08234">
    <property type="entry name" value="Spindle_Spc25"/>
    <property type="match status" value="1"/>
</dbReference>
<comment type="subunit">
    <text evidence="9">Component of the NDC80 complex.</text>
</comment>
<comment type="subcellular location">
    <subcellularLocation>
        <location evidence="1">Chromosome</location>
        <location evidence="1">Centromere</location>
    </subcellularLocation>
    <subcellularLocation>
        <location evidence="9">Nucleus</location>
    </subcellularLocation>
    <subcellularLocation>
        <location evidence="9">Chromosome</location>
        <location evidence="9">Centromere</location>
        <location evidence="9">Kinetochore</location>
    </subcellularLocation>
</comment>
<evidence type="ECO:0000256" key="1">
    <source>
        <dbReference type="ARBA" id="ARBA00004584"/>
    </source>
</evidence>
<name>W7TNF4_9STRA</name>
<protein>
    <recommendedName>
        <fullName evidence="9">Kinetochore protein SPC25</fullName>
    </recommendedName>
</protein>
<keyword evidence="9" id="KW-0995">Kinetochore</keyword>
<dbReference type="CDD" id="cd23784">
    <property type="entry name" value="RWD_Spc25"/>
    <property type="match status" value="1"/>
</dbReference>
<gene>
    <name evidence="12" type="ORF">Naga_100002g132</name>
</gene>
<dbReference type="GO" id="GO:0007059">
    <property type="term" value="P:chromosome segregation"/>
    <property type="evidence" value="ECO:0007669"/>
    <property type="project" value="InterPro"/>
</dbReference>
<keyword evidence="6 10" id="KW-0175">Coiled coil</keyword>
<dbReference type="InterPro" id="IPR013255">
    <property type="entry name" value="Spc25_C"/>
</dbReference>